<gene>
    <name evidence="19" type="ORF">CPB84DRAFT_1789910</name>
</gene>
<evidence type="ECO:0000256" key="7">
    <source>
        <dbReference type="ARBA" id="ARBA00022630"/>
    </source>
</evidence>
<evidence type="ECO:0000256" key="8">
    <source>
        <dbReference type="ARBA" id="ARBA00022827"/>
    </source>
</evidence>
<organism evidence="19 20">
    <name type="scientific">Gymnopilus junonius</name>
    <name type="common">Spectacular rustgill mushroom</name>
    <name type="synonym">Gymnopilus spectabilis subsp. junonius</name>
    <dbReference type="NCBI Taxonomy" id="109634"/>
    <lineage>
        <taxon>Eukaryota</taxon>
        <taxon>Fungi</taxon>
        <taxon>Dikarya</taxon>
        <taxon>Basidiomycota</taxon>
        <taxon>Agaricomycotina</taxon>
        <taxon>Agaricomycetes</taxon>
        <taxon>Agaricomycetidae</taxon>
        <taxon>Agaricales</taxon>
        <taxon>Agaricineae</taxon>
        <taxon>Hymenogastraceae</taxon>
        <taxon>Gymnopilus</taxon>
    </lineage>
</organism>
<dbReference type="InterPro" id="IPR036188">
    <property type="entry name" value="FAD/NAD-bd_sf"/>
</dbReference>
<evidence type="ECO:0000256" key="1">
    <source>
        <dbReference type="ARBA" id="ARBA00001974"/>
    </source>
</evidence>
<dbReference type="Pfam" id="PF05199">
    <property type="entry name" value="GMC_oxred_C"/>
    <property type="match status" value="1"/>
</dbReference>
<evidence type="ECO:0000256" key="13">
    <source>
        <dbReference type="ARBA" id="ARBA00034050"/>
    </source>
</evidence>
<dbReference type="InterPro" id="IPR012132">
    <property type="entry name" value="GMC_OxRdtase"/>
</dbReference>
<reference evidence="19" key="1">
    <citation type="submission" date="2020-11" db="EMBL/GenBank/DDBJ databases">
        <authorList>
            <consortium name="DOE Joint Genome Institute"/>
            <person name="Ahrendt S."/>
            <person name="Riley R."/>
            <person name="Andreopoulos W."/>
            <person name="LaButti K."/>
            <person name="Pangilinan J."/>
            <person name="Ruiz-duenas F.J."/>
            <person name="Barrasa J.M."/>
            <person name="Sanchez-Garcia M."/>
            <person name="Camarero S."/>
            <person name="Miyauchi S."/>
            <person name="Serrano A."/>
            <person name="Linde D."/>
            <person name="Babiker R."/>
            <person name="Drula E."/>
            <person name="Ayuso-Fernandez I."/>
            <person name="Pacheco R."/>
            <person name="Padilla G."/>
            <person name="Ferreira P."/>
            <person name="Barriuso J."/>
            <person name="Kellner H."/>
            <person name="Castanera R."/>
            <person name="Alfaro M."/>
            <person name="Ramirez L."/>
            <person name="Pisabarro A.G."/>
            <person name="Kuo A."/>
            <person name="Tritt A."/>
            <person name="Lipzen A."/>
            <person name="He G."/>
            <person name="Yan M."/>
            <person name="Ng V."/>
            <person name="Cullen D."/>
            <person name="Martin F."/>
            <person name="Rosso M.-N."/>
            <person name="Henrissat B."/>
            <person name="Hibbett D."/>
            <person name="Martinez A.T."/>
            <person name="Grigoriev I.V."/>
        </authorList>
    </citation>
    <scope>NUCLEOTIDE SEQUENCE</scope>
    <source>
        <strain evidence="19">AH 44721</strain>
    </source>
</reference>
<dbReference type="SUPFAM" id="SSF54373">
    <property type="entry name" value="FAD-linked reductases, C-terminal domain"/>
    <property type="match status" value="1"/>
</dbReference>
<dbReference type="GO" id="GO:0050660">
    <property type="term" value="F:flavin adenine dinucleotide binding"/>
    <property type="evidence" value="ECO:0007669"/>
    <property type="project" value="InterPro"/>
</dbReference>
<comment type="catalytic activity">
    <reaction evidence="14">
        <text>a pyranoside + acceptor = a pyranosid-3,4-diulose + reduced acceptor.</text>
        <dbReference type="EC" id="1.1.99.29"/>
    </reaction>
</comment>
<comment type="catalytic activity">
    <reaction evidence="10">
        <text>pyranose + acceptor = pyranos-2-ulose + reduced acceptor.</text>
        <dbReference type="EC" id="1.1.99.29"/>
    </reaction>
</comment>
<proteinExistence type="inferred from homology"/>
<evidence type="ECO:0000256" key="16">
    <source>
        <dbReference type="PIRSR" id="PIRSR000137-2"/>
    </source>
</evidence>
<dbReference type="InterPro" id="IPR007867">
    <property type="entry name" value="GMC_OxRtase_C"/>
</dbReference>
<evidence type="ECO:0000256" key="12">
    <source>
        <dbReference type="ARBA" id="ARBA00034029"/>
    </source>
</evidence>
<dbReference type="AlphaFoldDB" id="A0A9P5NFJ6"/>
<comment type="catalytic activity">
    <reaction evidence="13">
        <text>a pyranoside + acceptor = a pyranosid-3-ulose + reduced acceptor.</text>
        <dbReference type="EC" id="1.1.99.29"/>
    </reaction>
</comment>
<evidence type="ECO:0000256" key="9">
    <source>
        <dbReference type="ARBA" id="ARBA00024699"/>
    </source>
</evidence>
<comment type="function">
    <text evidence="9">Catalyzes the single-oxidation or sequential double oxidation reaction of carbohydrates primarily at carbon-2 and/or carbon-3 with the concomitant reduction of the flavin. The enzyme exhibits a broad sugar substrate specificity, oxidizing different aldopyranoses to the corresponding C-1, C-2, C-3 or C-1,2, C-2,3 and C-3,4 (di)dehydro sugars with substrate-specific regioselectivity. Accepts only a narrow range of electron acceptors such as substituted benzoquinones and complexed metal ions and reacts extremely slowly with O(2) as acceptor. May play a role in the natural recycling of plant matter by oxidizing all major monosaccharides in lignocellulose and by reducing quinone compounds or reactive radical species generated during lignin depolymerization.</text>
</comment>
<evidence type="ECO:0000256" key="17">
    <source>
        <dbReference type="SAM" id="SignalP"/>
    </source>
</evidence>
<evidence type="ECO:0000313" key="19">
    <source>
        <dbReference type="EMBL" id="KAF8883635.1"/>
    </source>
</evidence>
<evidence type="ECO:0000256" key="6">
    <source>
        <dbReference type="ARBA" id="ARBA00022525"/>
    </source>
</evidence>
<keyword evidence="7" id="KW-0285">Flavoprotein</keyword>
<keyword evidence="8 16" id="KW-0274">FAD</keyword>
<sequence>MPSLVQLGLITATLFSSCHGAIRQTFNDLPQKSPFDFIVIGGGLAGSVLANRLTENPRFKVLVIEAGPTNEGVLDSEVPLLVLDIPSTYQWNFTTTPQTAAGGRAMNYPRGHILGGSTAVNGMFYTRGSSADYDRFASFSGDPGWSWKSVFPYFLKNEKWSPPADNHNTQGQFNPALHNLKGTGMTSVSLPGFPEGIDERVLQTSKDLASEFPFTLDYNDGTPLGLGWLQSTIGNGERSSAATAYLTPSVVARPNLEIVLNTRVTRVLEVASEGQIKAFRQVQLSTGSKLATITASKEVILSAGSVMTPHILLNSGIGDKIELAHLGIHSTLNLPSVGKNLSDHPMVAVGYFANSTNTIDSIRNNATLKAQLTIEWERTRMGPMVNVGNDHISLSRIPDDAPIFKTIPDPSPGKNSPHLEMAVSNGAGFTEVIGNLVSVLLANLTPVSRGSITLKSNNPLDPPLIDPKFLTSEFDIFALKESVKTAVRFFASPAWKGYILEPAGAFANVTDDQSLEEFVENNAGSAFHPVGTASMSPKNANFGVVDPDLKVKGAQGLRIVDASVMPFVPAAHTQAATYVIAERASDLIKADWK</sequence>
<comment type="cofactor">
    <cofactor evidence="1 16">
        <name>FAD</name>
        <dbReference type="ChEBI" id="CHEBI:57692"/>
    </cofactor>
</comment>
<evidence type="ECO:0000259" key="18">
    <source>
        <dbReference type="PROSITE" id="PS00624"/>
    </source>
</evidence>
<evidence type="ECO:0000313" key="20">
    <source>
        <dbReference type="Proteomes" id="UP000724874"/>
    </source>
</evidence>
<feature type="signal peptide" evidence="17">
    <location>
        <begin position="1"/>
        <end position="20"/>
    </location>
</feature>
<comment type="subcellular location">
    <subcellularLocation>
        <location evidence="2">Secreted</location>
    </subcellularLocation>
</comment>
<name>A0A9P5NFJ6_GYMJU</name>
<evidence type="ECO:0000256" key="3">
    <source>
        <dbReference type="ARBA" id="ARBA00010790"/>
    </source>
</evidence>
<keyword evidence="20" id="KW-1185">Reference proteome</keyword>
<dbReference type="GO" id="GO:0005576">
    <property type="term" value="C:extracellular region"/>
    <property type="evidence" value="ECO:0007669"/>
    <property type="project" value="UniProtKB-SubCell"/>
</dbReference>
<dbReference type="SUPFAM" id="SSF51905">
    <property type="entry name" value="FAD/NAD(P)-binding domain"/>
    <property type="match status" value="1"/>
</dbReference>
<comment type="similarity">
    <text evidence="3">Belongs to the GMC oxidoreductase family.</text>
</comment>
<comment type="catalytic activity">
    <reaction evidence="11">
        <text>pyranose + acceptor = pyranos-2,3-diulose + reduced acceptor.</text>
        <dbReference type="EC" id="1.1.99.29"/>
    </reaction>
</comment>
<comment type="caution">
    <text evidence="19">The sequence shown here is derived from an EMBL/GenBank/DDBJ whole genome shotgun (WGS) entry which is preliminary data.</text>
</comment>
<dbReference type="Gene3D" id="3.50.50.60">
    <property type="entry name" value="FAD/NAD(P)-binding domain"/>
    <property type="match status" value="1"/>
</dbReference>
<accession>A0A9P5NFJ6</accession>
<evidence type="ECO:0000256" key="4">
    <source>
        <dbReference type="ARBA" id="ARBA00011245"/>
    </source>
</evidence>
<keyword evidence="6" id="KW-0964">Secreted</keyword>
<dbReference type="PANTHER" id="PTHR11552:SF147">
    <property type="entry name" value="CHOLINE DEHYDROGENASE, MITOCHONDRIAL"/>
    <property type="match status" value="1"/>
</dbReference>
<evidence type="ECO:0000256" key="11">
    <source>
        <dbReference type="ARBA" id="ARBA00034010"/>
    </source>
</evidence>
<evidence type="ECO:0000256" key="2">
    <source>
        <dbReference type="ARBA" id="ARBA00004613"/>
    </source>
</evidence>
<keyword evidence="17" id="KW-0732">Signal</keyword>
<feature type="chain" id="PRO_5040212249" description="pyranose dehydrogenase (acceptor)" evidence="17">
    <location>
        <begin position="21"/>
        <end position="593"/>
    </location>
</feature>
<dbReference type="Gene3D" id="3.30.560.10">
    <property type="entry name" value="Glucose Oxidase, domain 3"/>
    <property type="match status" value="1"/>
</dbReference>
<feature type="binding site" evidence="16">
    <location>
        <position position="264"/>
    </location>
    <ligand>
        <name>FAD</name>
        <dbReference type="ChEBI" id="CHEBI:57692"/>
    </ligand>
</feature>
<dbReference type="PIRSF" id="PIRSF000137">
    <property type="entry name" value="Alcohol_oxidase"/>
    <property type="match status" value="1"/>
</dbReference>
<evidence type="ECO:0000256" key="15">
    <source>
        <dbReference type="PIRSR" id="PIRSR000137-1"/>
    </source>
</evidence>
<feature type="active site" description="Proton donor" evidence="15">
    <location>
        <position position="528"/>
    </location>
</feature>
<dbReference type="EC" id="1.1.99.29" evidence="5"/>
<dbReference type="PANTHER" id="PTHR11552">
    <property type="entry name" value="GLUCOSE-METHANOL-CHOLINE GMC OXIDOREDUCTASE"/>
    <property type="match status" value="1"/>
</dbReference>
<evidence type="ECO:0000256" key="10">
    <source>
        <dbReference type="ARBA" id="ARBA00033986"/>
    </source>
</evidence>
<dbReference type="Proteomes" id="UP000724874">
    <property type="component" value="Unassembled WGS sequence"/>
</dbReference>
<dbReference type="GO" id="GO:0033718">
    <property type="term" value="F:pyranose dehydrogenase (acceptor) activity"/>
    <property type="evidence" value="ECO:0007669"/>
    <property type="project" value="UniProtKB-EC"/>
</dbReference>
<dbReference type="OrthoDB" id="269227at2759"/>
<feature type="active site" description="Proton acceptor" evidence="15">
    <location>
        <position position="572"/>
    </location>
</feature>
<dbReference type="Pfam" id="PF00732">
    <property type="entry name" value="GMC_oxred_N"/>
    <property type="match status" value="1"/>
</dbReference>
<evidence type="ECO:0000256" key="5">
    <source>
        <dbReference type="ARBA" id="ARBA00013177"/>
    </source>
</evidence>
<dbReference type="PROSITE" id="PS00624">
    <property type="entry name" value="GMC_OXRED_2"/>
    <property type="match status" value="1"/>
</dbReference>
<feature type="domain" description="Glucose-methanol-choline oxidoreductase N-terminal" evidence="18">
    <location>
        <begin position="304"/>
        <end position="318"/>
    </location>
</feature>
<evidence type="ECO:0000256" key="14">
    <source>
        <dbReference type="ARBA" id="ARBA00034059"/>
    </source>
</evidence>
<protein>
    <recommendedName>
        <fullName evidence="5">pyranose dehydrogenase (acceptor)</fullName>
        <ecNumber evidence="5">1.1.99.29</ecNumber>
    </recommendedName>
</protein>
<comment type="subunit">
    <text evidence="4">Monomer.</text>
</comment>
<dbReference type="EMBL" id="JADNYJ010000114">
    <property type="protein sequence ID" value="KAF8883635.1"/>
    <property type="molecule type" value="Genomic_DNA"/>
</dbReference>
<dbReference type="InterPro" id="IPR000172">
    <property type="entry name" value="GMC_OxRdtase_N"/>
</dbReference>
<comment type="catalytic activity">
    <reaction evidence="12">
        <text>pyranose + acceptor = pyranos-3-ulose + reduced acceptor.</text>
        <dbReference type="EC" id="1.1.99.29"/>
    </reaction>
</comment>